<keyword evidence="3" id="KW-0731">Sigma factor</keyword>
<evidence type="ECO:0000256" key="2">
    <source>
        <dbReference type="ARBA" id="ARBA00023015"/>
    </source>
</evidence>
<dbReference type="SUPFAM" id="SSF88946">
    <property type="entry name" value="Sigma2 domain of RNA polymerase sigma factors"/>
    <property type="match status" value="1"/>
</dbReference>
<dbReference type="AlphaFoldDB" id="A0A4Q7N0G4"/>
<name>A0A4Q7N0G4_9BACT</name>
<evidence type="ECO:0000256" key="1">
    <source>
        <dbReference type="ARBA" id="ARBA00010641"/>
    </source>
</evidence>
<dbReference type="InterPro" id="IPR036388">
    <property type="entry name" value="WH-like_DNA-bd_sf"/>
</dbReference>
<dbReference type="Pfam" id="PF08281">
    <property type="entry name" value="Sigma70_r4_2"/>
    <property type="match status" value="1"/>
</dbReference>
<dbReference type="SUPFAM" id="SSF88659">
    <property type="entry name" value="Sigma3 and sigma4 domains of RNA polymerase sigma factors"/>
    <property type="match status" value="1"/>
</dbReference>
<dbReference type="PANTHER" id="PTHR43133:SF46">
    <property type="entry name" value="RNA POLYMERASE SIGMA-70 FACTOR ECF SUBFAMILY"/>
    <property type="match status" value="1"/>
</dbReference>
<evidence type="ECO:0000259" key="6">
    <source>
        <dbReference type="Pfam" id="PF08281"/>
    </source>
</evidence>
<dbReference type="Gene3D" id="1.10.1740.10">
    <property type="match status" value="1"/>
</dbReference>
<dbReference type="InterPro" id="IPR007627">
    <property type="entry name" value="RNA_pol_sigma70_r2"/>
</dbReference>
<dbReference type="InterPro" id="IPR013324">
    <property type="entry name" value="RNA_pol_sigma_r3/r4-like"/>
</dbReference>
<comment type="similarity">
    <text evidence="1">Belongs to the sigma-70 factor family. ECF subfamily.</text>
</comment>
<dbReference type="InterPro" id="IPR014327">
    <property type="entry name" value="RNA_pol_sigma70_bacteroid"/>
</dbReference>
<dbReference type="GO" id="GO:0006352">
    <property type="term" value="P:DNA-templated transcription initiation"/>
    <property type="evidence" value="ECO:0007669"/>
    <property type="project" value="InterPro"/>
</dbReference>
<dbReference type="NCBIfam" id="TIGR02985">
    <property type="entry name" value="Sig70_bacteroi1"/>
    <property type="match status" value="1"/>
</dbReference>
<dbReference type="CDD" id="cd06171">
    <property type="entry name" value="Sigma70_r4"/>
    <property type="match status" value="1"/>
</dbReference>
<dbReference type="Gene3D" id="1.10.10.10">
    <property type="entry name" value="Winged helix-like DNA-binding domain superfamily/Winged helix DNA-binding domain"/>
    <property type="match status" value="1"/>
</dbReference>
<dbReference type="NCBIfam" id="TIGR02937">
    <property type="entry name" value="sigma70-ECF"/>
    <property type="match status" value="1"/>
</dbReference>
<dbReference type="InterPro" id="IPR039425">
    <property type="entry name" value="RNA_pol_sigma-70-like"/>
</dbReference>
<sequence>MVARGDESAYRQLFEHYWPRVYSVALLLAKVPEAAEDAAQEIFAQLWIKKEQLVNVREFRAYLFATARNHIFNKLRGQVFTGSFTAYLQEYFSDALANPAATLEFKEAEQIIHNGINQLTPQQQKVFRLSRFQGLSHAEIAAETGLSQRTVKNYIVSANLSLRNYLEKHAGSSVIFLWMLLSL</sequence>
<feature type="domain" description="RNA polymerase sigma-70 region 2" evidence="5">
    <location>
        <begin position="13"/>
        <end position="78"/>
    </location>
</feature>
<evidence type="ECO:0000259" key="5">
    <source>
        <dbReference type="Pfam" id="PF04542"/>
    </source>
</evidence>
<dbReference type="InterPro" id="IPR013325">
    <property type="entry name" value="RNA_pol_sigma_r2"/>
</dbReference>
<keyword evidence="2" id="KW-0805">Transcription regulation</keyword>
<protein>
    <submittedName>
        <fullName evidence="7">RNA polymerase sigma-70 factor (ECF subfamily)</fullName>
    </submittedName>
</protein>
<keyword evidence="8" id="KW-1185">Reference proteome</keyword>
<dbReference type="InterPro" id="IPR013249">
    <property type="entry name" value="RNA_pol_sigma70_r4_t2"/>
</dbReference>
<dbReference type="EMBL" id="SGXA01000001">
    <property type="protein sequence ID" value="RZS75070.1"/>
    <property type="molecule type" value="Genomic_DNA"/>
</dbReference>
<evidence type="ECO:0000313" key="8">
    <source>
        <dbReference type="Proteomes" id="UP000293874"/>
    </source>
</evidence>
<dbReference type="InterPro" id="IPR014284">
    <property type="entry name" value="RNA_pol_sigma-70_dom"/>
</dbReference>
<dbReference type="PANTHER" id="PTHR43133">
    <property type="entry name" value="RNA POLYMERASE ECF-TYPE SIGMA FACTO"/>
    <property type="match status" value="1"/>
</dbReference>
<proteinExistence type="inferred from homology"/>
<feature type="domain" description="RNA polymerase sigma factor 70 region 4 type 2" evidence="6">
    <location>
        <begin position="110"/>
        <end position="155"/>
    </location>
</feature>
<dbReference type="GO" id="GO:0003677">
    <property type="term" value="F:DNA binding"/>
    <property type="evidence" value="ECO:0007669"/>
    <property type="project" value="InterPro"/>
</dbReference>
<reference evidence="7 8" key="1">
    <citation type="submission" date="2019-02" db="EMBL/GenBank/DDBJ databases">
        <title>Genomic Encyclopedia of Type Strains, Phase IV (KMG-IV): sequencing the most valuable type-strain genomes for metagenomic binning, comparative biology and taxonomic classification.</title>
        <authorList>
            <person name="Goeker M."/>
        </authorList>
    </citation>
    <scope>NUCLEOTIDE SEQUENCE [LARGE SCALE GENOMIC DNA]</scope>
    <source>
        <strain evidence="7 8">DSM 18116</strain>
    </source>
</reference>
<comment type="caution">
    <text evidence="7">The sequence shown here is derived from an EMBL/GenBank/DDBJ whole genome shotgun (WGS) entry which is preliminary data.</text>
</comment>
<organism evidence="7 8">
    <name type="scientific">Pseudobacter ginsenosidimutans</name>
    <dbReference type="NCBI Taxonomy" id="661488"/>
    <lineage>
        <taxon>Bacteria</taxon>
        <taxon>Pseudomonadati</taxon>
        <taxon>Bacteroidota</taxon>
        <taxon>Chitinophagia</taxon>
        <taxon>Chitinophagales</taxon>
        <taxon>Chitinophagaceae</taxon>
        <taxon>Pseudobacter</taxon>
    </lineage>
</organism>
<accession>A0A4Q7N0G4</accession>
<keyword evidence="4" id="KW-0804">Transcription</keyword>
<evidence type="ECO:0000313" key="7">
    <source>
        <dbReference type="EMBL" id="RZS75070.1"/>
    </source>
</evidence>
<gene>
    <name evidence="7" type="ORF">EV199_0929</name>
</gene>
<dbReference type="GO" id="GO:0016987">
    <property type="term" value="F:sigma factor activity"/>
    <property type="evidence" value="ECO:0007669"/>
    <property type="project" value="UniProtKB-KW"/>
</dbReference>
<evidence type="ECO:0000256" key="4">
    <source>
        <dbReference type="ARBA" id="ARBA00023163"/>
    </source>
</evidence>
<dbReference type="Proteomes" id="UP000293874">
    <property type="component" value="Unassembled WGS sequence"/>
</dbReference>
<evidence type="ECO:0000256" key="3">
    <source>
        <dbReference type="ARBA" id="ARBA00023082"/>
    </source>
</evidence>
<dbReference type="Pfam" id="PF04542">
    <property type="entry name" value="Sigma70_r2"/>
    <property type="match status" value="1"/>
</dbReference>